<sequence>MVHTSSGQPSPDREVHAAPRVKQRLNFDINRINGNNDWLGVADHRGLDCWHGYDGKEFNLVHPWRELGVQGIASAVRRQQDAQSRALCMANWKPSQSEFTCRNEEQ</sequence>
<gene>
    <name evidence="1" type="ORF">CIRG_03719</name>
</gene>
<evidence type="ECO:0000313" key="1">
    <source>
        <dbReference type="EMBL" id="KMP04028.1"/>
    </source>
</evidence>
<name>A0A0J6YB69_COCIT</name>
<dbReference type="AlphaFoldDB" id="A0A0J6YB69"/>
<accession>A0A0J6YB69</accession>
<reference evidence="2" key="1">
    <citation type="journal article" date="2010" name="Genome Res.">
        <title>Population genomic sequencing of Coccidioides fungi reveals recent hybridization and transposon control.</title>
        <authorList>
            <person name="Neafsey D.E."/>
            <person name="Barker B.M."/>
            <person name="Sharpton T.J."/>
            <person name="Stajich J.E."/>
            <person name="Park D.J."/>
            <person name="Whiston E."/>
            <person name="Hung C.-Y."/>
            <person name="McMahan C."/>
            <person name="White J."/>
            <person name="Sykes S."/>
            <person name="Heiman D."/>
            <person name="Young S."/>
            <person name="Zeng Q."/>
            <person name="Abouelleil A."/>
            <person name="Aftuck L."/>
            <person name="Bessette D."/>
            <person name="Brown A."/>
            <person name="FitzGerald M."/>
            <person name="Lui A."/>
            <person name="Macdonald J.P."/>
            <person name="Priest M."/>
            <person name="Orbach M.J."/>
            <person name="Galgiani J.N."/>
            <person name="Kirkland T.N."/>
            <person name="Cole G.T."/>
            <person name="Birren B.W."/>
            <person name="Henn M.R."/>
            <person name="Taylor J.W."/>
            <person name="Rounsley S.D."/>
        </authorList>
    </citation>
    <scope>NUCLEOTIDE SEQUENCE [LARGE SCALE GENOMIC DNA]</scope>
    <source>
        <strain evidence="2">RMSCC 2394</strain>
    </source>
</reference>
<proteinExistence type="predicted"/>
<dbReference type="Proteomes" id="UP000054565">
    <property type="component" value="Unassembled WGS sequence"/>
</dbReference>
<organism evidence="1 2">
    <name type="scientific">Coccidioides immitis RMSCC 2394</name>
    <dbReference type="NCBI Taxonomy" id="404692"/>
    <lineage>
        <taxon>Eukaryota</taxon>
        <taxon>Fungi</taxon>
        <taxon>Dikarya</taxon>
        <taxon>Ascomycota</taxon>
        <taxon>Pezizomycotina</taxon>
        <taxon>Eurotiomycetes</taxon>
        <taxon>Eurotiomycetidae</taxon>
        <taxon>Onygenales</taxon>
        <taxon>Onygenaceae</taxon>
        <taxon>Coccidioides</taxon>
    </lineage>
</organism>
<evidence type="ECO:0000313" key="2">
    <source>
        <dbReference type="Proteomes" id="UP000054565"/>
    </source>
</evidence>
<protein>
    <submittedName>
        <fullName evidence="1">Uncharacterized protein</fullName>
    </submittedName>
</protein>
<dbReference type="EMBL" id="DS028094">
    <property type="protein sequence ID" value="KMP04028.1"/>
    <property type="molecule type" value="Genomic_DNA"/>
</dbReference>